<dbReference type="InterPro" id="IPR050471">
    <property type="entry name" value="AB_hydrolase"/>
</dbReference>
<sequence length="296" mass="32326">MQVTANGINIEVEDYGNPDDPAILLIMGFSAQLVYWPLDLVHGLVDSGFRVIRFDNRDVGLSHKFDGMRAPGPIRQLLAKKFFPGRNLAPYDLHDMAEDAVGVLDALEIERAHIVGASMGGMIGQLVAANHAERVHSFTPIMSSTNAPDLPGANPEVRKVLFRAARARARNPEEALENGIAFSTIIASEEGRKRTEERKELLQQAIDRCFYPPGTRRQMAAIIQTGNLRPQTRKISVPTMVIHGADDPLIPHPCGADIAANVDDASFRLVDGMGHDLPPSKLPHMVELIAGHCRAA</sequence>
<dbReference type="Gene3D" id="3.40.50.1820">
    <property type="entry name" value="alpha/beta hydrolase"/>
    <property type="match status" value="1"/>
</dbReference>
<feature type="domain" description="AB hydrolase-1" evidence="1">
    <location>
        <begin position="21"/>
        <end position="275"/>
    </location>
</feature>
<dbReference type="InterPro" id="IPR029058">
    <property type="entry name" value="AB_hydrolase_fold"/>
</dbReference>
<dbReference type="PANTHER" id="PTHR43433:SF5">
    <property type="entry name" value="AB HYDROLASE-1 DOMAIN-CONTAINING PROTEIN"/>
    <property type="match status" value="1"/>
</dbReference>
<dbReference type="GO" id="GO:0046503">
    <property type="term" value="P:glycerolipid catabolic process"/>
    <property type="evidence" value="ECO:0007669"/>
    <property type="project" value="TreeGrafter"/>
</dbReference>
<evidence type="ECO:0000313" key="2">
    <source>
        <dbReference type="EMBL" id="SIN60293.1"/>
    </source>
</evidence>
<dbReference type="InterPro" id="IPR000073">
    <property type="entry name" value="AB_hydrolase_1"/>
</dbReference>
<evidence type="ECO:0000313" key="3">
    <source>
        <dbReference type="Proteomes" id="UP000185192"/>
    </source>
</evidence>
<dbReference type="STRING" id="1123272.SAMN02745824_0633"/>
<reference evidence="3" key="1">
    <citation type="submission" date="2016-11" db="EMBL/GenBank/DDBJ databases">
        <authorList>
            <person name="Varghese N."/>
            <person name="Submissions S."/>
        </authorList>
    </citation>
    <scope>NUCLEOTIDE SEQUENCE [LARGE SCALE GENOMIC DNA]</scope>
    <source>
        <strain evidence="3">DSM 22363</strain>
    </source>
</reference>
<dbReference type="PANTHER" id="PTHR43433">
    <property type="entry name" value="HYDROLASE, ALPHA/BETA FOLD FAMILY PROTEIN"/>
    <property type="match status" value="1"/>
</dbReference>
<name>A0A1N6CP13_9SPHN</name>
<dbReference type="GO" id="GO:0004806">
    <property type="term" value="F:triacylglycerol lipase activity"/>
    <property type="evidence" value="ECO:0007669"/>
    <property type="project" value="TreeGrafter"/>
</dbReference>
<evidence type="ECO:0000259" key="1">
    <source>
        <dbReference type="Pfam" id="PF00561"/>
    </source>
</evidence>
<dbReference type="AlphaFoldDB" id="A0A1N6CP13"/>
<dbReference type="EMBL" id="FSQW01000001">
    <property type="protein sequence ID" value="SIN60293.1"/>
    <property type="molecule type" value="Genomic_DNA"/>
</dbReference>
<dbReference type="RefSeq" id="WP_074204838.1">
    <property type="nucleotide sequence ID" value="NZ_FSQW01000001.1"/>
</dbReference>
<gene>
    <name evidence="2" type="ORF">SAMN02745824_0633</name>
</gene>
<organism evidence="2 3">
    <name type="scientific">Parasphingorhabdus marina DSM 22363</name>
    <dbReference type="NCBI Taxonomy" id="1123272"/>
    <lineage>
        <taxon>Bacteria</taxon>
        <taxon>Pseudomonadati</taxon>
        <taxon>Pseudomonadota</taxon>
        <taxon>Alphaproteobacteria</taxon>
        <taxon>Sphingomonadales</taxon>
        <taxon>Sphingomonadaceae</taxon>
        <taxon>Parasphingorhabdus</taxon>
    </lineage>
</organism>
<protein>
    <submittedName>
        <fullName evidence="2">Pimeloyl-ACP methyl ester carboxylesterase</fullName>
    </submittedName>
</protein>
<keyword evidence="3" id="KW-1185">Reference proteome</keyword>
<dbReference type="Pfam" id="PF00561">
    <property type="entry name" value="Abhydrolase_1"/>
    <property type="match status" value="1"/>
</dbReference>
<dbReference type="SUPFAM" id="SSF53474">
    <property type="entry name" value="alpha/beta-Hydrolases"/>
    <property type="match status" value="1"/>
</dbReference>
<accession>A0A1N6CP13</accession>
<proteinExistence type="predicted"/>
<dbReference type="OrthoDB" id="9798888at2"/>
<dbReference type="Proteomes" id="UP000185192">
    <property type="component" value="Unassembled WGS sequence"/>
</dbReference>